<dbReference type="EMBL" id="JAEPRE010000192">
    <property type="protein sequence ID" value="KAG2230606.1"/>
    <property type="molecule type" value="Genomic_DNA"/>
</dbReference>
<proteinExistence type="predicted"/>
<dbReference type="Proteomes" id="UP000613177">
    <property type="component" value="Unassembled WGS sequence"/>
</dbReference>
<name>A0A8H7SKC1_9FUNG</name>
<feature type="transmembrane region" description="Helical" evidence="1">
    <location>
        <begin position="7"/>
        <end position="25"/>
    </location>
</feature>
<accession>A0A8H7SKC1</accession>
<sequence>MTHLSDFSFLQRTVSFAYLFIWYTYRVWTLDKFSCLHPKRFRQGELKSIVTLLILFMIPFQLFYDITSVKIKYEEGFANVLGHVFTKPEVMWTKADRDLVIPTEYSLCIGFSLQTGTLVLLQCFWNYLANSITRTSFMTSREFRFYIAWTCSSFILFPILQYNFSRDIYEPTYKEIMPEMVYGIELFIVACLGVVSHFRFRKLLLNSRDTTNGRSITQKIRYFQEINLVLSTVLFGHGTLLTILSCDGLTARKTLNIHKFSADFFICNINVCAVITWFCMILIFHPKHNNAPVHPSDEDFLADSTNGTDKQINNQSGISSNYAQASTLVFDSSQSGSEYAYSKSGVHPLSQSGITNCDSAFQFGSIPIAPNPVDVSYRNNNSITSTAPSVTTLVSHHQHSMPSKGSCGRSMKGFITEKTDYLSVSVADESKPDPYYLDESPAVNSLALQPIQTYKELEGNEEYAPPPLSPARKNRDVIHSLRPDQDRSRYTHSMMIVPCDEDIGEFGINHIPKPVTEESRYISMSHSTSSLLLPLPFEDTFTTTPTF</sequence>
<protein>
    <submittedName>
        <fullName evidence="2">Uncharacterized protein</fullName>
    </submittedName>
</protein>
<feature type="transmembrane region" description="Helical" evidence="1">
    <location>
        <begin position="262"/>
        <end position="284"/>
    </location>
</feature>
<comment type="caution">
    <text evidence="2">The sequence shown here is derived from an EMBL/GenBank/DDBJ whole genome shotgun (WGS) entry which is preliminary data.</text>
</comment>
<dbReference type="AlphaFoldDB" id="A0A8H7SKC1"/>
<keyword evidence="1" id="KW-1133">Transmembrane helix</keyword>
<gene>
    <name evidence="2" type="ORF">INT48_009596</name>
</gene>
<keyword evidence="1" id="KW-0812">Transmembrane</keyword>
<feature type="transmembrane region" description="Helical" evidence="1">
    <location>
        <begin position="180"/>
        <end position="198"/>
    </location>
</feature>
<evidence type="ECO:0000256" key="1">
    <source>
        <dbReference type="SAM" id="Phobius"/>
    </source>
</evidence>
<reference evidence="2" key="1">
    <citation type="submission" date="2021-01" db="EMBL/GenBank/DDBJ databases">
        <title>Metabolic potential, ecology and presence of endohyphal bacteria is reflected in genomic diversity of Mucoromycotina.</title>
        <authorList>
            <person name="Muszewska A."/>
            <person name="Okrasinska A."/>
            <person name="Steczkiewicz K."/>
            <person name="Drgas O."/>
            <person name="Orlowska M."/>
            <person name="Perlinska-Lenart U."/>
            <person name="Aleksandrzak-Piekarczyk T."/>
            <person name="Szatraj K."/>
            <person name="Zielenkiewicz U."/>
            <person name="Pilsyk S."/>
            <person name="Malc E."/>
            <person name="Mieczkowski P."/>
            <person name="Kruszewska J.S."/>
            <person name="Biernat P."/>
            <person name="Pawlowska J."/>
        </authorList>
    </citation>
    <scope>NUCLEOTIDE SEQUENCE</scope>
    <source>
        <strain evidence="2">WA0000018081</strain>
    </source>
</reference>
<feature type="transmembrane region" description="Helical" evidence="1">
    <location>
        <begin position="45"/>
        <end position="64"/>
    </location>
</feature>
<organism evidence="2 3">
    <name type="scientific">Thamnidium elegans</name>
    <dbReference type="NCBI Taxonomy" id="101142"/>
    <lineage>
        <taxon>Eukaryota</taxon>
        <taxon>Fungi</taxon>
        <taxon>Fungi incertae sedis</taxon>
        <taxon>Mucoromycota</taxon>
        <taxon>Mucoromycotina</taxon>
        <taxon>Mucoromycetes</taxon>
        <taxon>Mucorales</taxon>
        <taxon>Mucorineae</taxon>
        <taxon>Mucoraceae</taxon>
        <taxon>Thamnidium</taxon>
    </lineage>
</organism>
<evidence type="ECO:0000313" key="2">
    <source>
        <dbReference type="EMBL" id="KAG2230606.1"/>
    </source>
</evidence>
<feature type="transmembrane region" description="Helical" evidence="1">
    <location>
        <begin position="143"/>
        <end position="160"/>
    </location>
</feature>
<evidence type="ECO:0000313" key="3">
    <source>
        <dbReference type="Proteomes" id="UP000613177"/>
    </source>
</evidence>
<keyword evidence="1" id="KW-0472">Membrane</keyword>
<keyword evidence="3" id="KW-1185">Reference proteome</keyword>